<reference evidence="1" key="1">
    <citation type="submission" date="2020-07" db="EMBL/GenBank/DDBJ databases">
        <title>Huge and variable diversity of episymbiotic CPR bacteria and DPANN archaea in groundwater ecosystems.</title>
        <authorList>
            <person name="He C.Y."/>
            <person name="Keren R."/>
            <person name="Whittaker M."/>
            <person name="Farag I.F."/>
            <person name="Doudna J."/>
            <person name="Cate J.H.D."/>
            <person name="Banfield J.F."/>
        </authorList>
    </citation>
    <scope>NUCLEOTIDE SEQUENCE</scope>
    <source>
        <strain evidence="1">NC_groundwater_1586_Pr3_B-0.1um_66_15</strain>
    </source>
</reference>
<organism evidence="1 2">
    <name type="scientific">Devosia nanyangense</name>
    <dbReference type="NCBI Taxonomy" id="1228055"/>
    <lineage>
        <taxon>Bacteria</taxon>
        <taxon>Pseudomonadati</taxon>
        <taxon>Pseudomonadota</taxon>
        <taxon>Alphaproteobacteria</taxon>
        <taxon>Hyphomicrobiales</taxon>
        <taxon>Devosiaceae</taxon>
        <taxon>Devosia</taxon>
    </lineage>
</organism>
<evidence type="ECO:0000313" key="1">
    <source>
        <dbReference type="EMBL" id="MBI4923012.1"/>
    </source>
</evidence>
<comment type="caution">
    <text evidence="1">The sequence shown here is derived from an EMBL/GenBank/DDBJ whole genome shotgun (WGS) entry which is preliminary data.</text>
</comment>
<dbReference type="Proteomes" id="UP000782610">
    <property type="component" value="Unassembled WGS sequence"/>
</dbReference>
<proteinExistence type="predicted"/>
<evidence type="ECO:0000313" key="2">
    <source>
        <dbReference type="Proteomes" id="UP000782610"/>
    </source>
</evidence>
<dbReference type="AlphaFoldDB" id="A0A933L4J0"/>
<accession>A0A933L4J0</accession>
<protein>
    <submittedName>
        <fullName evidence="1">Uncharacterized protein</fullName>
    </submittedName>
</protein>
<sequence>MTQLSRRGYARTRGVSEATVRKHIASGVLAGAVDPATGLLDADLADKLLAGSIVRPKAQPVPAVLKNARARHDLEVALLAELELDELRQDLRNVDELRRLRGVYESKFAEVTRRCPARWAPLLSGRPAADVVRMLKLLVNQLLTELSTPGIADAEYEQAEADLVAEGLVLRERPPLSLDGLTPVELKAVLLNQATEKLRYERGQKLGFYVWESDVVREYETELAVFKSALVALPGRVAVLVEYADVAETQALLSREVELAIAVLETPKEKLT</sequence>
<name>A0A933L4J0_9HYPH</name>
<dbReference type="EMBL" id="JACRAF010000041">
    <property type="protein sequence ID" value="MBI4923012.1"/>
    <property type="molecule type" value="Genomic_DNA"/>
</dbReference>
<gene>
    <name evidence="1" type="ORF">HY834_14805</name>
</gene>